<protein>
    <submittedName>
        <fullName evidence="1">Uncharacterized protein</fullName>
    </submittedName>
</protein>
<dbReference type="EMBL" id="JACHGN010000014">
    <property type="protein sequence ID" value="MBB5136410.1"/>
    <property type="molecule type" value="Genomic_DNA"/>
</dbReference>
<dbReference type="AlphaFoldDB" id="A0A840PG17"/>
<evidence type="ECO:0000313" key="1">
    <source>
        <dbReference type="EMBL" id="MBB5136410.1"/>
    </source>
</evidence>
<evidence type="ECO:0000313" key="2">
    <source>
        <dbReference type="Proteomes" id="UP000578449"/>
    </source>
</evidence>
<sequence length="341" mass="38111">MVFFVYRSVYQGPSGRLVRHLPDATVLGWFQRVWDEASAGDAAEWIERELGASVYGLASIFEAGLPAPRTLAELHRMLEEHLYVELELRVDEHSVRVLTDDDEVMLAYFFVEDHVVAAEPDRWAYLLHDGWELPAVPAGAGGGTPFTPPGPTWTATSAPPGGEGETYAVVLTFSATSDSIGWNLPARFPGVRLPRLAAALRETDAAIEEWSEEPAVVRALVAPDEDEIGPALERCNRWPDFDQRVAELQGAHGRAHEVALRLVAGFEPTRGREPHRTMIRRSEHLAQMAMHTDGYFGYRQWFFFDDVWAAAHPALAASLMHYGVHWDPRCPCDHETFDCVP</sequence>
<keyword evidence="2" id="KW-1185">Reference proteome</keyword>
<name>A0A840PG17_9ACTN</name>
<accession>A0A840PG17</accession>
<dbReference type="RefSeq" id="WP_185053298.1">
    <property type="nucleotide sequence ID" value="NZ_BAABIX010000011.1"/>
</dbReference>
<gene>
    <name evidence="1" type="ORF">HNP84_006157</name>
</gene>
<organism evidence="1 2">
    <name type="scientific">Thermocatellispora tengchongensis</name>
    <dbReference type="NCBI Taxonomy" id="1073253"/>
    <lineage>
        <taxon>Bacteria</taxon>
        <taxon>Bacillati</taxon>
        <taxon>Actinomycetota</taxon>
        <taxon>Actinomycetes</taxon>
        <taxon>Streptosporangiales</taxon>
        <taxon>Streptosporangiaceae</taxon>
        <taxon>Thermocatellispora</taxon>
    </lineage>
</organism>
<dbReference type="Proteomes" id="UP000578449">
    <property type="component" value="Unassembled WGS sequence"/>
</dbReference>
<proteinExistence type="predicted"/>
<comment type="caution">
    <text evidence="1">The sequence shown here is derived from an EMBL/GenBank/DDBJ whole genome shotgun (WGS) entry which is preliminary data.</text>
</comment>
<reference evidence="1 2" key="1">
    <citation type="submission" date="2020-08" db="EMBL/GenBank/DDBJ databases">
        <title>Genomic Encyclopedia of Type Strains, Phase IV (KMG-IV): sequencing the most valuable type-strain genomes for metagenomic binning, comparative biology and taxonomic classification.</title>
        <authorList>
            <person name="Goeker M."/>
        </authorList>
    </citation>
    <scope>NUCLEOTIDE SEQUENCE [LARGE SCALE GENOMIC DNA]</scope>
    <source>
        <strain evidence="1 2">DSM 45615</strain>
    </source>
</reference>